<dbReference type="Gene3D" id="3.40.190.290">
    <property type="match status" value="1"/>
</dbReference>
<dbReference type="PANTHER" id="PTHR30537:SF66">
    <property type="entry name" value="IRON-REGULATED VIRULENCE REGULATORY PROTEIN IRGB"/>
    <property type="match status" value="1"/>
</dbReference>
<evidence type="ECO:0000256" key="2">
    <source>
        <dbReference type="ARBA" id="ARBA00023015"/>
    </source>
</evidence>
<dbReference type="SUPFAM" id="SSF46785">
    <property type="entry name" value="Winged helix' DNA-binding domain"/>
    <property type="match status" value="1"/>
</dbReference>
<protein>
    <submittedName>
        <fullName evidence="6">LysR family transcriptional regulator</fullName>
    </submittedName>
</protein>
<dbReference type="AlphaFoldDB" id="A0A2R4CEH7"/>
<keyword evidence="2" id="KW-0805">Transcription regulation</keyword>
<dbReference type="GO" id="GO:0003700">
    <property type="term" value="F:DNA-binding transcription factor activity"/>
    <property type="evidence" value="ECO:0007669"/>
    <property type="project" value="InterPro"/>
</dbReference>
<dbReference type="InterPro" id="IPR005119">
    <property type="entry name" value="LysR_subst-bd"/>
</dbReference>
<name>A0A2R4CEH7_9BURK</name>
<dbReference type="Pfam" id="PF03466">
    <property type="entry name" value="LysR_substrate"/>
    <property type="match status" value="1"/>
</dbReference>
<dbReference type="Pfam" id="PF00126">
    <property type="entry name" value="HTH_1"/>
    <property type="match status" value="1"/>
</dbReference>
<organism evidence="6 7">
    <name type="scientific">Pseudoduganella armeniaca</name>
    <dbReference type="NCBI Taxonomy" id="2072590"/>
    <lineage>
        <taxon>Bacteria</taxon>
        <taxon>Pseudomonadati</taxon>
        <taxon>Pseudomonadota</taxon>
        <taxon>Betaproteobacteria</taxon>
        <taxon>Burkholderiales</taxon>
        <taxon>Oxalobacteraceae</taxon>
        <taxon>Telluria group</taxon>
        <taxon>Pseudoduganella</taxon>
    </lineage>
</organism>
<evidence type="ECO:0000256" key="3">
    <source>
        <dbReference type="ARBA" id="ARBA00023125"/>
    </source>
</evidence>
<keyword evidence="3" id="KW-0238">DNA-binding</keyword>
<dbReference type="InterPro" id="IPR000847">
    <property type="entry name" value="LysR_HTH_N"/>
</dbReference>
<dbReference type="InterPro" id="IPR036388">
    <property type="entry name" value="WH-like_DNA-bd_sf"/>
</dbReference>
<dbReference type="Proteomes" id="UP000240505">
    <property type="component" value="Chromosome"/>
</dbReference>
<dbReference type="PANTHER" id="PTHR30537">
    <property type="entry name" value="HTH-TYPE TRANSCRIPTIONAL REGULATOR"/>
    <property type="match status" value="1"/>
</dbReference>
<feature type="domain" description="HTH lysR-type" evidence="5">
    <location>
        <begin position="7"/>
        <end position="64"/>
    </location>
</feature>
<dbReference type="SUPFAM" id="SSF53850">
    <property type="entry name" value="Periplasmic binding protein-like II"/>
    <property type="match status" value="1"/>
</dbReference>
<dbReference type="FunFam" id="1.10.10.10:FF:000001">
    <property type="entry name" value="LysR family transcriptional regulator"/>
    <property type="match status" value="1"/>
</dbReference>
<dbReference type="KEGG" id="masz:C9I28_22070"/>
<dbReference type="PRINTS" id="PR00039">
    <property type="entry name" value="HTHLYSR"/>
</dbReference>
<evidence type="ECO:0000313" key="6">
    <source>
        <dbReference type="EMBL" id="AVR98025.1"/>
    </source>
</evidence>
<dbReference type="InterPro" id="IPR058163">
    <property type="entry name" value="LysR-type_TF_proteobact-type"/>
</dbReference>
<evidence type="ECO:0000256" key="4">
    <source>
        <dbReference type="ARBA" id="ARBA00023163"/>
    </source>
</evidence>
<dbReference type="InterPro" id="IPR036390">
    <property type="entry name" value="WH_DNA-bd_sf"/>
</dbReference>
<comment type="similarity">
    <text evidence="1">Belongs to the LysR transcriptional regulatory family.</text>
</comment>
<dbReference type="GO" id="GO:0006351">
    <property type="term" value="P:DNA-templated transcription"/>
    <property type="evidence" value="ECO:0007669"/>
    <property type="project" value="TreeGrafter"/>
</dbReference>
<evidence type="ECO:0000259" key="5">
    <source>
        <dbReference type="PROSITE" id="PS50931"/>
    </source>
</evidence>
<dbReference type="CDD" id="cd08422">
    <property type="entry name" value="PBP2_CrgA_like"/>
    <property type="match status" value="1"/>
</dbReference>
<gene>
    <name evidence="6" type="ORF">C9I28_22070</name>
</gene>
<accession>A0A2R4CEH7</accession>
<sequence length="307" mass="33103">MALPGQVDLNDLIVFTAVVEAGGFAAAAQRLGVAPAKVSVEVARLESQLGVALFARTTRRVVPTEAGLALHARCAPLLGELRSALDSVHAPSAALTGTLRVTAPIDLSSGSVAPALSRFAQLHPALTIDLRSADGIADLVAEGIDVAIRMGWLRDSSLRAVKLGEFEQYIVAAPDYLRRVGLPTEPEDLARLDWIAMTRLPTPLTWELTGPDGEMRTVQTRARIKVDTSGALLALLRDGAGISILHQYAVQEDLRAGRLVRVLPQWSAPRGGTWAVLPPGRHLARNAQAFIEFYREHLRQWTSVQSE</sequence>
<dbReference type="GO" id="GO:0043565">
    <property type="term" value="F:sequence-specific DNA binding"/>
    <property type="evidence" value="ECO:0007669"/>
    <property type="project" value="TreeGrafter"/>
</dbReference>
<reference evidence="6 7" key="1">
    <citation type="submission" date="2018-03" db="EMBL/GenBank/DDBJ databases">
        <title>Massilia armeniaca sp. nov., isolated from desert soil.</title>
        <authorList>
            <person name="Huang H."/>
            <person name="Ren M."/>
        </authorList>
    </citation>
    <scope>NUCLEOTIDE SEQUENCE [LARGE SCALE GENOMIC DNA]</scope>
    <source>
        <strain evidence="6 7">ZMN-3</strain>
    </source>
</reference>
<evidence type="ECO:0000256" key="1">
    <source>
        <dbReference type="ARBA" id="ARBA00009437"/>
    </source>
</evidence>
<dbReference type="PROSITE" id="PS50931">
    <property type="entry name" value="HTH_LYSR"/>
    <property type="match status" value="1"/>
</dbReference>
<dbReference type="OrthoDB" id="9786526at2"/>
<keyword evidence="4" id="KW-0804">Transcription</keyword>
<evidence type="ECO:0000313" key="7">
    <source>
        <dbReference type="Proteomes" id="UP000240505"/>
    </source>
</evidence>
<dbReference type="EMBL" id="CP028324">
    <property type="protein sequence ID" value="AVR98025.1"/>
    <property type="molecule type" value="Genomic_DNA"/>
</dbReference>
<keyword evidence="7" id="KW-1185">Reference proteome</keyword>
<dbReference type="RefSeq" id="WP_107143363.1">
    <property type="nucleotide sequence ID" value="NZ_CP028324.1"/>
</dbReference>
<dbReference type="Gene3D" id="1.10.10.10">
    <property type="entry name" value="Winged helix-like DNA-binding domain superfamily/Winged helix DNA-binding domain"/>
    <property type="match status" value="1"/>
</dbReference>
<proteinExistence type="inferred from homology"/>